<organism evidence="5 6">
    <name type="scientific">Pelomonas parva</name>
    <dbReference type="NCBI Taxonomy" id="3299032"/>
    <lineage>
        <taxon>Bacteria</taxon>
        <taxon>Pseudomonadati</taxon>
        <taxon>Pseudomonadota</taxon>
        <taxon>Betaproteobacteria</taxon>
        <taxon>Burkholderiales</taxon>
        <taxon>Sphaerotilaceae</taxon>
        <taxon>Roseateles</taxon>
    </lineage>
</organism>
<dbReference type="CDD" id="cd06464">
    <property type="entry name" value="ACD_sHsps-like"/>
    <property type="match status" value="1"/>
</dbReference>
<evidence type="ECO:0000256" key="3">
    <source>
        <dbReference type="SAM" id="MobiDB-lite"/>
    </source>
</evidence>
<evidence type="ECO:0000313" key="6">
    <source>
        <dbReference type="Proteomes" id="UP001606210"/>
    </source>
</evidence>
<name>A0ABW7F5W9_9BURK</name>
<dbReference type="InterPro" id="IPR002068">
    <property type="entry name" value="A-crystallin/Hsp20_dom"/>
</dbReference>
<accession>A0ABW7F5W9</accession>
<feature type="domain" description="SHSP" evidence="4">
    <location>
        <begin position="24"/>
        <end position="135"/>
    </location>
</feature>
<dbReference type="PANTHER" id="PTHR11527">
    <property type="entry name" value="HEAT-SHOCK PROTEIN 20 FAMILY MEMBER"/>
    <property type="match status" value="1"/>
</dbReference>
<evidence type="ECO:0000259" key="4">
    <source>
        <dbReference type="PROSITE" id="PS01031"/>
    </source>
</evidence>
<protein>
    <submittedName>
        <fullName evidence="5">Hsp20/alpha crystallin family protein</fullName>
    </submittedName>
</protein>
<dbReference type="InterPro" id="IPR008978">
    <property type="entry name" value="HSP20-like_chaperone"/>
</dbReference>
<dbReference type="Gene3D" id="2.60.40.790">
    <property type="match status" value="1"/>
</dbReference>
<dbReference type="InterPro" id="IPR031107">
    <property type="entry name" value="Small_HSP"/>
</dbReference>
<feature type="region of interest" description="Disordered" evidence="3">
    <location>
        <begin position="1"/>
        <end position="34"/>
    </location>
</feature>
<keyword evidence="6" id="KW-1185">Reference proteome</keyword>
<evidence type="ECO:0000256" key="2">
    <source>
        <dbReference type="RuleBase" id="RU003616"/>
    </source>
</evidence>
<feature type="compositionally biased region" description="Polar residues" evidence="3">
    <location>
        <begin position="1"/>
        <end position="10"/>
    </location>
</feature>
<comment type="similarity">
    <text evidence="1 2">Belongs to the small heat shock protein (HSP20) family.</text>
</comment>
<dbReference type="Pfam" id="PF00011">
    <property type="entry name" value="HSP20"/>
    <property type="match status" value="1"/>
</dbReference>
<dbReference type="Proteomes" id="UP001606210">
    <property type="component" value="Unassembled WGS sequence"/>
</dbReference>
<dbReference type="SUPFAM" id="SSF49764">
    <property type="entry name" value="HSP20-like chaperones"/>
    <property type="match status" value="1"/>
</dbReference>
<evidence type="ECO:0000256" key="1">
    <source>
        <dbReference type="PROSITE-ProRule" id="PRU00285"/>
    </source>
</evidence>
<dbReference type="PROSITE" id="PS01031">
    <property type="entry name" value="SHSP"/>
    <property type="match status" value="1"/>
</dbReference>
<proteinExistence type="inferred from homology"/>
<dbReference type="EMBL" id="JBIGHV010000005">
    <property type="protein sequence ID" value="MFG6431130.1"/>
    <property type="molecule type" value="Genomic_DNA"/>
</dbReference>
<gene>
    <name evidence="5" type="ORF">ACG00Y_14470</name>
</gene>
<reference evidence="5 6" key="1">
    <citation type="submission" date="2024-08" db="EMBL/GenBank/DDBJ databases">
        <authorList>
            <person name="Lu H."/>
        </authorList>
    </citation>
    <scope>NUCLEOTIDE SEQUENCE [LARGE SCALE GENOMIC DNA]</scope>
    <source>
        <strain evidence="5 6">LYH14W</strain>
    </source>
</reference>
<dbReference type="RefSeq" id="WP_394479943.1">
    <property type="nucleotide sequence ID" value="NZ_JBIGHV010000005.1"/>
</dbReference>
<evidence type="ECO:0000313" key="5">
    <source>
        <dbReference type="EMBL" id="MFG6431130.1"/>
    </source>
</evidence>
<comment type="caution">
    <text evidence="5">The sequence shown here is derived from an EMBL/GenBank/DDBJ whole genome shotgun (WGS) entry which is preliminary data.</text>
</comment>
<sequence length="135" mass="14748">MSNPAVQTDNSRGRAPARQGGDADAQRALTPRVDVSEDDTGITLLADLPGVPREQLELRVEADTLHIEGSVEAVAPADMEAVHAEVRLPRYRRAFTLSRELDASRIEAQLKDGVLRLRIPKQAHAQPRRIEIAAG</sequence>